<dbReference type="AlphaFoldDB" id="A0A9D1ABN5"/>
<sequence>MSEILEYSCPCCGGAITFDAASQKMKCPYCDTEFEVDTLKEFAKESGEDRNPSWEEETVERTREEFSPGDGLVSYVCESCGGEILGDESMAASRCPYCDNPVIVKKQLSGALRPDLVIPFKLDKKAAVERLRGHLMGKLLLPNAFKTENKLQELKGVYVPFWLYDCDAQADIRCRGTRIRVWRRGDREYTETSHYLVSRSGKIGFDAVPVDGSRKMADDLMESIEPFRYQDAVEFQNGYLAGYLADRYDLSSGECAGRANERIRESTEKAFLDTIHGYEICEPWHTDIRLERGKITYALLPVWILHTRYRGKLYTFAMNGQTGKFVGDLPADKRKAVLAGLAGFLLGAVLAGLVTMLF</sequence>
<evidence type="ECO:0000313" key="2">
    <source>
        <dbReference type="EMBL" id="HIR13405.1"/>
    </source>
</evidence>
<protein>
    <recommendedName>
        <fullName evidence="4">DNA-directed RNA polymerase subunit P</fullName>
    </recommendedName>
</protein>
<gene>
    <name evidence="2" type="ORF">IAB31_05720</name>
</gene>
<accession>A0A9D1ABN5</accession>
<proteinExistence type="predicted"/>
<keyword evidence="1" id="KW-0812">Transmembrane</keyword>
<evidence type="ECO:0008006" key="4">
    <source>
        <dbReference type="Google" id="ProtNLM"/>
    </source>
</evidence>
<reference evidence="2" key="2">
    <citation type="journal article" date="2021" name="PeerJ">
        <title>Extensive microbial diversity within the chicken gut microbiome revealed by metagenomics and culture.</title>
        <authorList>
            <person name="Gilroy R."/>
            <person name="Ravi A."/>
            <person name="Getino M."/>
            <person name="Pursley I."/>
            <person name="Horton D.L."/>
            <person name="Alikhan N.F."/>
            <person name="Baker D."/>
            <person name="Gharbi K."/>
            <person name="Hall N."/>
            <person name="Watson M."/>
            <person name="Adriaenssens E.M."/>
            <person name="Foster-Nyarko E."/>
            <person name="Jarju S."/>
            <person name="Secka A."/>
            <person name="Antonio M."/>
            <person name="Oren A."/>
            <person name="Chaudhuri R.R."/>
            <person name="La Ragione R."/>
            <person name="Hildebrand F."/>
            <person name="Pallen M.J."/>
        </authorList>
    </citation>
    <scope>NUCLEOTIDE SEQUENCE</scope>
    <source>
        <strain evidence="2">ChiSjej4B22-8148</strain>
    </source>
</reference>
<organism evidence="2 3">
    <name type="scientific">Candidatus Choladousia intestinavium</name>
    <dbReference type="NCBI Taxonomy" id="2840727"/>
    <lineage>
        <taxon>Bacteria</taxon>
        <taxon>Bacillati</taxon>
        <taxon>Bacillota</taxon>
        <taxon>Clostridia</taxon>
        <taxon>Lachnospirales</taxon>
        <taxon>Lachnospiraceae</taxon>
        <taxon>Lachnospiraceae incertae sedis</taxon>
        <taxon>Candidatus Choladousia</taxon>
    </lineage>
</organism>
<keyword evidence="1" id="KW-0472">Membrane</keyword>
<feature type="transmembrane region" description="Helical" evidence="1">
    <location>
        <begin position="336"/>
        <end position="357"/>
    </location>
</feature>
<reference evidence="2" key="1">
    <citation type="submission" date="2020-10" db="EMBL/GenBank/DDBJ databases">
        <authorList>
            <person name="Gilroy R."/>
        </authorList>
    </citation>
    <scope>NUCLEOTIDE SEQUENCE</scope>
    <source>
        <strain evidence="2">ChiSjej4B22-8148</strain>
    </source>
</reference>
<dbReference type="PANTHER" id="PTHR37826">
    <property type="entry name" value="FLOTILLIN BAND_7_5 DOMAIN PROTEIN"/>
    <property type="match status" value="1"/>
</dbReference>
<comment type="caution">
    <text evidence="2">The sequence shown here is derived from an EMBL/GenBank/DDBJ whole genome shotgun (WGS) entry which is preliminary data.</text>
</comment>
<evidence type="ECO:0000256" key="1">
    <source>
        <dbReference type="SAM" id="Phobius"/>
    </source>
</evidence>
<dbReference type="Proteomes" id="UP000886757">
    <property type="component" value="Unassembled WGS sequence"/>
</dbReference>
<dbReference type="EMBL" id="DVGK01000063">
    <property type="protein sequence ID" value="HIR13405.1"/>
    <property type="molecule type" value="Genomic_DNA"/>
</dbReference>
<keyword evidence="1" id="KW-1133">Transmembrane helix</keyword>
<evidence type="ECO:0000313" key="3">
    <source>
        <dbReference type="Proteomes" id="UP000886757"/>
    </source>
</evidence>
<name>A0A9D1ABN5_9FIRM</name>
<dbReference type="PANTHER" id="PTHR37826:SF3">
    <property type="entry name" value="J DOMAIN-CONTAINING PROTEIN"/>
    <property type="match status" value="1"/>
</dbReference>
<dbReference type="Gene3D" id="2.20.28.30">
    <property type="entry name" value="RNA polymerase ii, chain L"/>
    <property type="match status" value="2"/>
</dbReference>